<organism evidence="2 3">
    <name type="scientific">Fusarium sarcochroum</name>
    <dbReference type="NCBI Taxonomy" id="1208366"/>
    <lineage>
        <taxon>Eukaryota</taxon>
        <taxon>Fungi</taxon>
        <taxon>Dikarya</taxon>
        <taxon>Ascomycota</taxon>
        <taxon>Pezizomycotina</taxon>
        <taxon>Sordariomycetes</taxon>
        <taxon>Hypocreomycetidae</taxon>
        <taxon>Hypocreales</taxon>
        <taxon>Nectriaceae</taxon>
        <taxon>Fusarium</taxon>
        <taxon>Fusarium lateritium species complex</taxon>
    </lineage>
</organism>
<evidence type="ECO:0000313" key="2">
    <source>
        <dbReference type="EMBL" id="KAF4971935.1"/>
    </source>
</evidence>
<reference evidence="2" key="1">
    <citation type="journal article" date="2020" name="BMC Genomics">
        <title>Correction to: Identification and distribution of gene clusters required for synthesis of sphingolipid metabolism inhibitors in diverse species of the filamentous fungus Fusarium.</title>
        <authorList>
            <person name="Kim H.S."/>
            <person name="Lohmar J.M."/>
            <person name="Busman M."/>
            <person name="Brown D.W."/>
            <person name="Naumann T.A."/>
            <person name="Divon H.H."/>
            <person name="Lysoe E."/>
            <person name="Uhlig S."/>
            <person name="Proctor R.H."/>
        </authorList>
    </citation>
    <scope>NUCLEOTIDE SEQUENCE</scope>
    <source>
        <strain evidence="2">NRRL 20472</strain>
    </source>
</reference>
<dbReference type="OrthoDB" id="77878at2759"/>
<name>A0A8H4U996_9HYPO</name>
<protein>
    <recommendedName>
        <fullName evidence="4">Transmembrane protein 53</fullName>
    </recommendedName>
</protein>
<gene>
    <name evidence="2" type="ORF">FSARC_1378</name>
</gene>
<feature type="transmembrane region" description="Helical" evidence="1">
    <location>
        <begin position="171"/>
        <end position="191"/>
    </location>
</feature>
<dbReference type="Pfam" id="PF05705">
    <property type="entry name" value="DUF829"/>
    <property type="match status" value="1"/>
</dbReference>
<evidence type="ECO:0000313" key="3">
    <source>
        <dbReference type="Proteomes" id="UP000622797"/>
    </source>
</evidence>
<dbReference type="PANTHER" id="PTHR12265:SF40">
    <property type="entry name" value="DUF829-DOMAIN-CONTAINING PROTEIN"/>
    <property type="match status" value="1"/>
</dbReference>
<keyword evidence="1" id="KW-1133">Transmembrane helix</keyword>
<dbReference type="AlphaFoldDB" id="A0A8H4U996"/>
<evidence type="ECO:0000256" key="1">
    <source>
        <dbReference type="SAM" id="Phobius"/>
    </source>
</evidence>
<comment type="caution">
    <text evidence="2">The sequence shown here is derived from an EMBL/GenBank/DDBJ whole genome shotgun (WGS) entry which is preliminary data.</text>
</comment>
<accession>A0A8H4U996</accession>
<sequence>MVANKESPLAHMDMLSPAVSYLRPDESTSTLSKSSNANDPQLIIILGWMGARDVHLAKYISQYRTRFPSSPILLFRNTIELYMRPALRRRLFAPALPVLQSVSPTADNKPSFLLHVFSNGGVGSAVTLWELWETALGDEPVPRHAVVMDSCPGYFHWKRNHHVISVTLPSFLSPLVWVFLAFAWVYYIILLRMEPHETNASALNTTERISRETKRTYLYGDADRSVAWEDIKFHARQAKERGAVVRTERFAGGAHVSHIRIDAERYWKAVQQTWEGRGN</sequence>
<dbReference type="PANTHER" id="PTHR12265">
    <property type="entry name" value="TRANSMEMBRANE PROTEIN 53"/>
    <property type="match status" value="1"/>
</dbReference>
<dbReference type="InterPro" id="IPR008547">
    <property type="entry name" value="DUF829_TMEM53"/>
</dbReference>
<reference evidence="2" key="2">
    <citation type="submission" date="2020-05" db="EMBL/GenBank/DDBJ databases">
        <authorList>
            <person name="Kim H.-S."/>
            <person name="Proctor R.H."/>
            <person name="Brown D.W."/>
        </authorList>
    </citation>
    <scope>NUCLEOTIDE SEQUENCE</scope>
    <source>
        <strain evidence="2">NRRL 20472</strain>
    </source>
</reference>
<dbReference type="Proteomes" id="UP000622797">
    <property type="component" value="Unassembled WGS sequence"/>
</dbReference>
<keyword evidence="1" id="KW-0812">Transmembrane</keyword>
<keyword evidence="1" id="KW-0472">Membrane</keyword>
<dbReference type="EMBL" id="JABEXW010000075">
    <property type="protein sequence ID" value="KAF4971935.1"/>
    <property type="molecule type" value="Genomic_DNA"/>
</dbReference>
<proteinExistence type="predicted"/>
<keyword evidence="3" id="KW-1185">Reference proteome</keyword>
<evidence type="ECO:0008006" key="4">
    <source>
        <dbReference type="Google" id="ProtNLM"/>
    </source>
</evidence>